<gene>
    <name evidence="1" type="primary">Vigan.02G164400</name>
    <name evidence="1" type="ORF">VIGAN_02164400</name>
</gene>
<dbReference type="AlphaFoldDB" id="A0A0S3RE39"/>
<evidence type="ECO:0000313" key="2">
    <source>
        <dbReference type="Proteomes" id="UP000291084"/>
    </source>
</evidence>
<organism evidence="1 2">
    <name type="scientific">Vigna angularis var. angularis</name>
    <dbReference type="NCBI Taxonomy" id="157739"/>
    <lineage>
        <taxon>Eukaryota</taxon>
        <taxon>Viridiplantae</taxon>
        <taxon>Streptophyta</taxon>
        <taxon>Embryophyta</taxon>
        <taxon>Tracheophyta</taxon>
        <taxon>Spermatophyta</taxon>
        <taxon>Magnoliopsida</taxon>
        <taxon>eudicotyledons</taxon>
        <taxon>Gunneridae</taxon>
        <taxon>Pentapetalae</taxon>
        <taxon>rosids</taxon>
        <taxon>fabids</taxon>
        <taxon>Fabales</taxon>
        <taxon>Fabaceae</taxon>
        <taxon>Papilionoideae</taxon>
        <taxon>50 kb inversion clade</taxon>
        <taxon>NPAAA clade</taxon>
        <taxon>indigoferoid/millettioid clade</taxon>
        <taxon>Phaseoleae</taxon>
        <taxon>Vigna</taxon>
    </lineage>
</organism>
<keyword evidence="2" id="KW-1185">Reference proteome</keyword>
<protein>
    <submittedName>
        <fullName evidence="1">Uncharacterized protein</fullName>
    </submittedName>
</protein>
<reference evidence="1 2" key="1">
    <citation type="journal article" date="2015" name="Sci. Rep.">
        <title>The power of single molecule real-time sequencing technology in the de novo assembly of a eukaryotic genome.</title>
        <authorList>
            <person name="Sakai H."/>
            <person name="Naito K."/>
            <person name="Ogiso-Tanaka E."/>
            <person name="Takahashi Y."/>
            <person name="Iseki K."/>
            <person name="Muto C."/>
            <person name="Satou K."/>
            <person name="Teruya K."/>
            <person name="Shiroma A."/>
            <person name="Shimoji M."/>
            <person name="Hirano T."/>
            <person name="Itoh T."/>
            <person name="Kaga A."/>
            <person name="Tomooka N."/>
        </authorList>
    </citation>
    <scope>NUCLEOTIDE SEQUENCE [LARGE SCALE GENOMIC DNA]</scope>
    <source>
        <strain evidence="2">cv. Shumari</strain>
    </source>
</reference>
<evidence type="ECO:0000313" key="1">
    <source>
        <dbReference type="EMBL" id="BAT78889.1"/>
    </source>
</evidence>
<sequence>MGKLDLSITMAPMFIASRKLPDGNHCWKALKHNVKMSASQERMLFIRSCRVPTRWWRKVSTAYTAVLMLTGEGAGKKMGCKKKHSNVNTKKHNFDVCF</sequence>
<accession>A0A0S3RE39</accession>
<dbReference type="Proteomes" id="UP000291084">
    <property type="component" value="Chromosome 2"/>
</dbReference>
<name>A0A0S3RE39_PHAAN</name>
<proteinExistence type="predicted"/>
<dbReference type="EMBL" id="AP015035">
    <property type="protein sequence ID" value="BAT78889.1"/>
    <property type="molecule type" value="Genomic_DNA"/>
</dbReference>